<dbReference type="EMBL" id="LSYS01001493">
    <property type="protein sequence ID" value="OPJ88946.1"/>
    <property type="molecule type" value="Genomic_DNA"/>
</dbReference>
<comment type="caution">
    <text evidence="2">The sequence shown here is derived from an EMBL/GenBank/DDBJ whole genome shotgun (WGS) entry which is preliminary data.</text>
</comment>
<dbReference type="PROSITE" id="PS50020">
    <property type="entry name" value="WW_DOMAIN_2"/>
    <property type="match status" value="1"/>
</dbReference>
<dbReference type="OrthoDB" id="43122at2759"/>
<proteinExistence type="predicted"/>
<protein>
    <recommendedName>
        <fullName evidence="1">WW domain-containing protein</fullName>
    </recommendedName>
</protein>
<evidence type="ECO:0000259" key="1">
    <source>
        <dbReference type="PROSITE" id="PS50020"/>
    </source>
</evidence>
<gene>
    <name evidence="2" type="ORF">AV530_019058</name>
</gene>
<accession>A0A1V4KX04</accession>
<dbReference type="SMART" id="SM00456">
    <property type="entry name" value="WW"/>
    <property type="match status" value="1"/>
</dbReference>
<dbReference type="CDD" id="cd00201">
    <property type="entry name" value="WW"/>
    <property type="match status" value="1"/>
</dbReference>
<dbReference type="InterPro" id="IPR001202">
    <property type="entry name" value="WW_dom"/>
</dbReference>
<dbReference type="SUPFAM" id="SSF51045">
    <property type="entry name" value="WW domain"/>
    <property type="match status" value="1"/>
</dbReference>
<dbReference type="AlphaFoldDB" id="A0A1V4KX04"/>
<sequence length="135" mass="14777">MADDIDWLDLPGRWTYGVCGDGRIFFINDETKSTSWVHPGTGYAIQSGHFSCAGLPRGWEVDTTLLGGFYFIKNRDPGGVMLVSRRAELQVLLPLSPRTGLQVPLGEGVSGDDFRINTVLRQDLESSPGCSRVMG</sequence>
<dbReference type="Gene3D" id="2.20.70.10">
    <property type="match status" value="1"/>
</dbReference>
<evidence type="ECO:0000313" key="3">
    <source>
        <dbReference type="Proteomes" id="UP000190648"/>
    </source>
</evidence>
<keyword evidence="3" id="KW-1185">Reference proteome</keyword>
<feature type="domain" description="WW" evidence="1">
    <location>
        <begin position="8"/>
        <end position="41"/>
    </location>
</feature>
<evidence type="ECO:0000313" key="2">
    <source>
        <dbReference type="EMBL" id="OPJ88946.1"/>
    </source>
</evidence>
<dbReference type="Proteomes" id="UP000190648">
    <property type="component" value="Unassembled WGS sequence"/>
</dbReference>
<dbReference type="InterPro" id="IPR036020">
    <property type="entry name" value="WW_dom_sf"/>
</dbReference>
<organism evidence="2 3">
    <name type="scientific">Patagioenas fasciata monilis</name>
    <dbReference type="NCBI Taxonomy" id="372326"/>
    <lineage>
        <taxon>Eukaryota</taxon>
        <taxon>Metazoa</taxon>
        <taxon>Chordata</taxon>
        <taxon>Craniata</taxon>
        <taxon>Vertebrata</taxon>
        <taxon>Euteleostomi</taxon>
        <taxon>Archelosauria</taxon>
        <taxon>Archosauria</taxon>
        <taxon>Dinosauria</taxon>
        <taxon>Saurischia</taxon>
        <taxon>Theropoda</taxon>
        <taxon>Coelurosauria</taxon>
        <taxon>Aves</taxon>
        <taxon>Neognathae</taxon>
        <taxon>Neoaves</taxon>
        <taxon>Columbimorphae</taxon>
        <taxon>Columbiformes</taxon>
        <taxon>Columbidae</taxon>
        <taxon>Patagioenas</taxon>
    </lineage>
</organism>
<reference evidence="2 3" key="1">
    <citation type="submission" date="2016-02" db="EMBL/GenBank/DDBJ databases">
        <title>Band-tailed pigeon sequencing and assembly.</title>
        <authorList>
            <person name="Soares A.E."/>
            <person name="Novak B.J."/>
            <person name="Rice E.S."/>
            <person name="O'Connell B."/>
            <person name="Chang D."/>
            <person name="Weber S."/>
            <person name="Shapiro B."/>
        </authorList>
    </citation>
    <scope>NUCLEOTIDE SEQUENCE [LARGE SCALE GENOMIC DNA]</scope>
    <source>
        <strain evidence="2">BTP2013</strain>
        <tissue evidence="2">Blood</tissue>
    </source>
</reference>
<name>A0A1V4KX04_PATFA</name>
<dbReference type="PROSITE" id="PS01159">
    <property type="entry name" value="WW_DOMAIN_1"/>
    <property type="match status" value="1"/>
</dbReference>